<keyword evidence="5" id="KW-0067">ATP-binding</keyword>
<dbReference type="InterPro" id="IPR025662">
    <property type="entry name" value="Sigma_54_int_dom_ATP-bd_1"/>
</dbReference>
<organism evidence="15 16">
    <name type="scientific">Desulfacinum infernum DSM 9756</name>
    <dbReference type="NCBI Taxonomy" id="1121391"/>
    <lineage>
        <taxon>Bacteria</taxon>
        <taxon>Pseudomonadati</taxon>
        <taxon>Thermodesulfobacteriota</taxon>
        <taxon>Syntrophobacteria</taxon>
        <taxon>Syntrophobacterales</taxon>
        <taxon>Syntrophobacteraceae</taxon>
        <taxon>Desulfacinum</taxon>
    </lineage>
</organism>
<evidence type="ECO:0000256" key="9">
    <source>
        <dbReference type="ARBA" id="ARBA00023159"/>
    </source>
</evidence>
<dbReference type="PROSITE" id="PS50045">
    <property type="entry name" value="SIGMA54_INTERACT_4"/>
    <property type="match status" value="1"/>
</dbReference>
<evidence type="ECO:0000256" key="10">
    <source>
        <dbReference type="ARBA" id="ARBA00023163"/>
    </source>
</evidence>
<dbReference type="InterPro" id="IPR058031">
    <property type="entry name" value="AAA_lid_NorR"/>
</dbReference>
<evidence type="ECO:0000256" key="11">
    <source>
        <dbReference type="PROSITE-ProRule" id="PRU00169"/>
    </source>
</evidence>
<evidence type="ECO:0000256" key="2">
    <source>
        <dbReference type="ARBA" id="ARBA00022490"/>
    </source>
</evidence>
<accession>A0A1M4UQF5</accession>
<feature type="domain" description="Response regulatory" evidence="14">
    <location>
        <begin position="3"/>
        <end position="117"/>
    </location>
</feature>
<keyword evidence="2" id="KW-0963">Cytoplasm</keyword>
<evidence type="ECO:0000256" key="7">
    <source>
        <dbReference type="ARBA" id="ARBA00023015"/>
    </source>
</evidence>
<keyword evidence="6" id="KW-0902">Two-component regulatory system</keyword>
<dbReference type="PANTHER" id="PTHR32071">
    <property type="entry name" value="TRANSCRIPTIONAL REGULATORY PROTEIN"/>
    <property type="match status" value="1"/>
</dbReference>
<keyword evidence="7" id="KW-0805">Transcription regulation</keyword>
<dbReference type="STRING" id="1121391.SAMN02745206_00544"/>
<proteinExistence type="predicted"/>
<dbReference type="GO" id="GO:0000160">
    <property type="term" value="P:phosphorelay signal transduction system"/>
    <property type="evidence" value="ECO:0007669"/>
    <property type="project" value="UniProtKB-KW"/>
</dbReference>
<keyword evidence="3 11" id="KW-0597">Phosphoprotein</keyword>
<sequence length="488" mass="54987">MGNVLIIDDEKNYLFILEDLLEEEGHSVLTAQDGAAGLELFRTNDLDVVVTDMKMPGMDGMEVLDQIRSLNPDIPVVMMTAYGTVEKAVEAMKKGAFDYILKPFENEELKLIIRKACDHYRLVRENQELSAKLQERYHFHNIIGKSAPMQRIYELIEKVAPTKATVLITGESGTGKELIARAVHYNSPRKNAAFISVNCGALPENLLESELFGHERGAFSGAVSLRKGRFELAHGGTLFLDEISEMSPPLQVKLLRALQEMAFERVGGSETLQVDVRIVAASNRNLKEEVAAGRFRSDLYFRLNVVHIELPPLRERKEDIPLLIKHFLHKYAKETGRESLAMSPEALRHLLDYSWPGNVRELENVIERAVILCAGREIRVKDLPPEVRLGAEEAPAQPPPPSALEVQQPERRGGLMESRLPPSPHRERQVRALDMVRTQGFITNRDYSKLNEISERQALRELTEMVDLGVLVRIGKGRGCRYVFPEGA</sequence>
<name>A0A1M4UQF5_9BACT</name>
<dbReference type="PROSITE" id="PS00675">
    <property type="entry name" value="SIGMA54_INTERACT_1"/>
    <property type="match status" value="1"/>
</dbReference>
<evidence type="ECO:0000313" key="15">
    <source>
        <dbReference type="EMBL" id="SHE58982.1"/>
    </source>
</evidence>
<dbReference type="Gene3D" id="1.10.10.10">
    <property type="entry name" value="Winged helix-like DNA-binding domain superfamily/Winged helix DNA-binding domain"/>
    <property type="match status" value="1"/>
</dbReference>
<dbReference type="Gene3D" id="3.40.50.300">
    <property type="entry name" value="P-loop containing nucleotide triphosphate hydrolases"/>
    <property type="match status" value="1"/>
</dbReference>
<dbReference type="SUPFAM" id="SSF52540">
    <property type="entry name" value="P-loop containing nucleoside triphosphate hydrolases"/>
    <property type="match status" value="1"/>
</dbReference>
<keyword evidence="8" id="KW-0238">DNA-binding</keyword>
<dbReference type="GO" id="GO:0006355">
    <property type="term" value="P:regulation of DNA-templated transcription"/>
    <property type="evidence" value="ECO:0007669"/>
    <property type="project" value="InterPro"/>
</dbReference>
<dbReference type="InterPro" id="IPR027417">
    <property type="entry name" value="P-loop_NTPase"/>
</dbReference>
<dbReference type="Gene3D" id="3.40.50.2300">
    <property type="match status" value="1"/>
</dbReference>
<dbReference type="RefSeq" id="WP_073036700.1">
    <property type="nucleotide sequence ID" value="NZ_FQVB01000005.1"/>
</dbReference>
<dbReference type="InterPro" id="IPR002078">
    <property type="entry name" value="Sigma_54_int"/>
</dbReference>
<evidence type="ECO:0000256" key="1">
    <source>
        <dbReference type="ARBA" id="ARBA00004496"/>
    </source>
</evidence>
<evidence type="ECO:0000256" key="12">
    <source>
        <dbReference type="SAM" id="MobiDB-lite"/>
    </source>
</evidence>
<dbReference type="OrthoDB" id="9763792at2"/>
<keyword evidence="9" id="KW-0010">Activator</keyword>
<dbReference type="GO" id="GO:0005737">
    <property type="term" value="C:cytoplasm"/>
    <property type="evidence" value="ECO:0007669"/>
    <property type="project" value="UniProtKB-SubCell"/>
</dbReference>
<dbReference type="PROSITE" id="PS00676">
    <property type="entry name" value="SIGMA54_INTERACT_2"/>
    <property type="match status" value="1"/>
</dbReference>
<dbReference type="GO" id="GO:0003677">
    <property type="term" value="F:DNA binding"/>
    <property type="evidence" value="ECO:0007669"/>
    <property type="project" value="UniProtKB-KW"/>
</dbReference>
<evidence type="ECO:0000256" key="8">
    <source>
        <dbReference type="ARBA" id="ARBA00023125"/>
    </source>
</evidence>
<dbReference type="InterPro" id="IPR036388">
    <property type="entry name" value="WH-like_DNA-bd_sf"/>
</dbReference>
<dbReference type="GO" id="GO:0005524">
    <property type="term" value="F:ATP binding"/>
    <property type="evidence" value="ECO:0007669"/>
    <property type="project" value="UniProtKB-KW"/>
</dbReference>
<keyword evidence="16" id="KW-1185">Reference proteome</keyword>
<dbReference type="FunFam" id="1.10.8.60:FF:000014">
    <property type="entry name" value="DNA-binding transcriptional regulator NtrC"/>
    <property type="match status" value="1"/>
</dbReference>
<dbReference type="Pfam" id="PF00158">
    <property type="entry name" value="Sigma54_activat"/>
    <property type="match status" value="1"/>
</dbReference>
<dbReference type="SMART" id="SM00382">
    <property type="entry name" value="AAA"/>
    <property type="match status" value="1"/>
</dbReference>
<dbReference type="InterPro" id="IPR011006">
    <property type="entry name" value="CheY-like_superfamily"/>
</dbReference>
<feature type="region of interest" description="Disordered" evidence="12">
    <location>
        <begin position="391"/>
        <end position="427"/>
    </location>
</feature>
<keyword evidence="10" id="KW-0804">Transcription</keyword>
<feature type="domain" description="Sigma-54 factor interaction" evidence="13">
    <location>
        <begin position="142"/>
        <end position="371"/>
    </location>
</feature>
<dbReference type="AlphaFoldDB" id="A0A1M4UQF5"/>
<evidence type="ECO:0000256" key="4">
    <source>
        <dbReference type="ARBA" id="ARBA00022741"/>
    </source>
</evidence>
<dbReference type="Gene3D" id="1.10.8.60">
    <property type="match status" value="1"/>
</dbReference>
<dbReference type="FunFam" id="3.40.50.2300:FF:000018">
    <property type="entry name" value="DNA-binding transcriptional regulator NtrC"/>
    <property type="match status" value="1"/>
</dbReference>
<gene>
    <name evidence="15" type="ORF">SAMN02745206_00544</name>
</gene>
<dbReference type="SUPFAM" id="SSF52172">
    <property type="entry name" value="CheY-like"/>
    <property type="match status" value="1"/>
</dbReference>
<comment type="subcellular location">
    <subcellularLocation>
        <location evidence="1">Cytoplasm</location>
    </subcellularLocation>
</comment>
<dbReference type="FunFam" id="3.40.50.300:FF:000006">
    <property type="entry name" value="DNA-binding transcriptional regulator NtrC"/>
    <property type="match status" value="1"/>
</dbReference>
<dbReference type="InterPro" id="IPR025944">
    <property type="entry name" value="Sigma_54_int_dom_CS"/>
</dbReference>
<dbReference type="EMBL" id="FQVB01000005">
    <property type="protein sequence ID" value="SHE58982.1"/>
    <property type="molecule type" value="Genomic_DNA"/>
</dbReference>
<dbReference type="PROSITE" id="PS50110">
    <property type="entry name" value="RESPONSE_REGULATORY"/>
    <property type="match status" value="1"/>
</dbReference>
<dbReference type="SMART" id="SM00448">
    <property type="entry name" value="REC"/>
    <property type="match status" value="1"/>
</dbReference>
<reference evidence="16" key="1">
    <citation type="submission" date="2016-11" db="EMBL/GenBank/DDBJ databases">
        <authorList>
            <person name="Varghese N."/>
            <person name="Submissions S."/>
        </authorList>
    </citation>
    <scope>NUCLEOTIDE SEQUENCE [LARGE SCALE GENOMIC DNA]</scope>
    <source>
        <strain evidence="16">DSM 9756</strain>
    </source>
</reference>
<dbReference type="InterPro" id="IPR003593">
    <property type="entry name" value="AAA+_ATPase"/>
</dbReference>
<feature type="modified residue" description="4-aspartylphosphate" evidence="11">
    <location>
        <position position="52"/>
    </location>
</feature>
<evidence type="ECO:0000313" key="16">
    <source>
        <dbReference type="Proteomes" id="UP000184076"/>
    </source>
</evidence>
<evidence type="ECO:0000256" key="6">
    <source>
        <dbReference type="ARBA" id="ARBA00023012"/>
    </source>
</evidence>
<evidence type="ECO:0000259" key="13">
    <source>
        <dbReference type="PROSITE" id="PS50045"/>
    </source>
</evidence>
<evidence type="ECO:0000259" key="14">
    <source>
        <dbReference type="PROSITE" id="PS50110"/>
    </source>
</evidence>
<dbReference type="Proteomes" id="UP000184076">
    <property type="component" value="Unassembled WGS sequence"/>
</dbReference>
<dbReference type="InterPro" id="IPR025943">
    <property type="entry name" value="Sigma_54_int_dom_ATP-bd_2"/>
</dbReference>
<dbReference type="Pfam" id="PF00072">
    <property type="entry name" value="Response_reg"/>
    <property type="match status" value="1"/>
</dbReference>
<evidence type="ECO:0000256" key="3">
    <source>
        <dbReference type="ARBA" id="ARBA00022553"/>
    </source>
</evidence>
<dbReference type="InterPro" id="IPR001789">
    <property type="entry name" value="Sig_transdc_resp-reg_receiver"/>
</dbReference>
<dbReference type="CDD" id="cd00009">
    <property type="entry name" value="AAA"/>
    <property type="match status" value="1"/>
</dbReference>
<keyword evidence="4" id="KW-0547">Nucleotide-binding</keyword>
<dbReference type="PROSITE" id="PS00688">
    <property type="entry name" value="SIGMA54_INTERACT_3"/>
    <property type="match status" value="1"/>
</dbReference>
<evidence type="ECO:0000256" key="5">
    <source>
        <dbReference type="ARBA" id="ARBA00022840"/>
    </source>
</evidence>
<protein>
    <submittedName>
        <fullName evidence="15">Two-component system, NtrC family, response regulator</fullName>
    </submittedName>
</protein>
<dbReference type="Pfam" id="PF25601">
    <property type="entry name" value="AAA_lid_14"/>
    <property type="match status" value="1"/>
</dbReference>